<evidence type="ECO:0000259" key="21">
    <source>
        <dbReference type="Pfam" id="PF23598"/>
    </source>
</evidence>
<organism evidence="22 25">
    <name type="scientific">Medicago truncatula</name>
    <name type="common">Barrel medic</name>
    <name type="synonym">Medicago tribuloides</name>
    <dbReference type="NCBI Taxonomy" id="3880"/>
    <lineage>
        <taxon>Eukaryota</taxon>
        <taxon>Viridiplantae</taxon>
        <taxon>Streptophyta</taxon>
        <taxon>Embryophyta</taxon>
        <taxon>Tracheophyta</taxon>
        <taxon>Spermatophyta</taxon>
        <taxon>Magnoliopsida</taxon>
        <taxon>eudicotyledons</taxon>
        <taxon>Gunneridae</taxon>
        <taxon>Pentapetalae</taxon>
        <taxon>rosids</taxon>
        <taxon>fabids</taxon>
        <taxon>Fabales</taxon>
        <taxon>Fabaceae</taxon>
        <taxon>Papilionoideae</taxon>
        <taxon>50 kb inversion clade</taxon>
        <taxon>NPAAA clade</taxon>
        <taxon>Hologalegina</taxon>
        <taxon>IRL clade</taxon>
        <taxon>Trifolieae</taxon>
        <taxon>Medicago</taxon>
    </lineage>
</organism>
<dbReference type="Proteomes" id="UP000265566">
    <property type="component" value="Chromosome 6"/>
</dbReference>
<feature type="chain" id="PRO_5014499346" evidence="20">
    <location>
        <begin position="26"/>
        <end position="871"/>
    </location>
</feature>
<evidence type="ECO:0000256" key="2">
    <source>
        <dbReference type="ARBA" id="ARBA00004191"/>
    </source>
</evidence>
<accession>A0A072U723</accession>
<keyword evidence="22" id="KW-0808">Transferase</keyword>
<evidence type="ECO:0000313" key="23">
    <source>
        <dbReference type="EMBL" id="RHN50283.1"/>
    </source>
</evidence>
<dbReference type="SUPFAM" id="SSF52047">
    <property type="entry name" value="RNI-like"/>
    <property type="match status" value="1"/>
</dbReference>
<dbReference type="SUPFAM" id="SSF52058">
    <property type="entry name" value="L domain-like"/>
    <property type="match status" value="2"/>
</dbReference>
<keyword evidence="14 19" id="KW-0472">Membrane</keyword>
<keyword evidence="17" id="KW-0325">Glycoprotein</keyword>
<keyword evidence="22" id="KW-0418">Kinase</keyword>
<feature type="transmembrane region" description="Helical" evidence="19">
    <location>
        <begin position="810"/>
        <end position="833"/>
    </location>
</feature>
<dbReference type="Pfam" id="PF13855">
    <property type="entry name" value="LRR_8"/>
    <property type="match status" value="1"/>
</dbReference>
<dbReference type="InterPro" id="IPR055414">
    <property type="entry name" value="LRR_R13L4/SHOC2-like"/>
</dbReference>
<dbReference type="GO" id="GO:0005886">
    <property type="term" value="C:plasma membrane"/>
    <property type="evidence" value="ECO:0007669"/>
    <property type="project" value="UniProtKB-SubCell"/>
</dbReference>
<feature type="signal peptide" evidence="20">
    <location>
        <begin position="1"/>
        <end position="25"/>
    </location>
</feature>
<keyword evidence="13 19" id="KW-1133">Transmembrane helix</keyword>
<dbReference type="KEGG" id="mtr:25495460"/>
<keyword evidence="9 19" id="KW-0812">Transmembrane</keyword>
<dbReference type="EMBL" id="PSQE01000006">
    <property type="protein sequence ID" value="RHN50283.1"/>
    <property type="molecule type" value="Genomic_DNA"/>
</dbReference>
<evidence type="ECO:0000256" key="19">
    <source>
        <dbReference type="SAM" id="Phobius"/>
    </source>
</evidence>
<name>A0A072U723_MEDTR</name>
<sequence length="871" mass="97407">MLHSGFNFLLCVVAILCINLLCVESFYPSKCVETERQALLKFKDALIHSKVNLTSWKGEECCKWEGISCHNLTGYVTSLNLKPFDYTKAVGGKLDYSICELQHLISLNLDNIGLEGKIPKCIGSLGKLIELKLMYNNFFGVIPPSLGNLSNLQTLDLSHNYLTANDLEWLSHLSDLRYLDLSEVNLTLAIDWLSSISKIHTLSELHLFGCGLHQVTPKSISYMNTSISLKSLDLGENSLNSSILPWVSNVGKVLITLDLSFNQFKGSKPLFEITKLASLQHLDLSHNELSGSFPHTIGQLSYLQELFLSSNKFNSVIIETHLSNLSHLRILDVAHNSLSFNLSLDSVPPFKLFALYASSCTLGPKFPVWLKHHGELRVLDISSSGISDSFPKWFWNLSSSLIYLNVSYNKLNGPLPKSIPNMKFSILENVWDFSFNNLNGSLPPFPKFYALFLSSNMFTESLSSFCTSSSLGLTYLDLSSNLLKGQLSNCWKKFEMLQVLNLAQNQLSGKIPSFFGSLRHLESLHLNNNNFSGEIPPLTLCSSLTLIDVGDNNLQGILPMWIGSHLHRLIVLRLRVNKFQGNIPTSMCNLSFLQVLDLSENNITGKIPQCLGDIIALSNLNSPRKSFHYISYGFGYMDGKVYDVGSFNDKEILALKGSNREYGKNLGLMATIDLSSNHLTGEIPQSITKLVVLVGLNLSRNNLTGFIPSNIGHMESLESLDLSRNHLYGKMPTSFSSLTFLGYMNLSFNNLEGKIPLSTQLQTFDPSSYVGNSRLCGPPLINLFPDDVISPTSSNDKHVTSEEEDKLITFGFYVSLVIGFFVGFWGVCGTLVIKTSWRHAYFKFFNNLNDWIHVTLSVFVNRLKKRFQVED</sequence>
<comment type="subcellular location">
    <subcellularLocation>
        <location evidence="3">Cell membrane</location>
        <topology evidence="3">Single-pass type I membrane protein</topology>
    </subcellularLocation>
    <subcellularLocation>
        <location evidence="1">Membrane</location>
        <topology evidence="1">Peripheral membrane protein</topology>
    </subcellularLocation>
    <subcellularLocation>
        <location evidence="2">Secreted</location>
        <location evidence="2">Cell wall</location>
    </subcellularLocation>
</comment>
<keyword evidence="8" id="KW-0433">Leucine-rich repeat</keyword>
<gene>
    <name evidence="24" type="primary">25495460</name>
    <name evidence="22" type="ordered locus">MTR_6g016130</name>
    <name evidence="23" type="ORF">MtrunA17_Chr6g0455781</name>
</gene>
<evidence type="ECO:0000256" key="3">
    <source>
        <dbReference type="ARBA" id="ARBA00004251"/>
    </source>
</evidence>
<dbReference type="PANTHER" id="PTHR48063">
    <property type="entry name" value="LRR RECEPTOR-LIKE KINASE"/>
    <property type="match status" value="1"/>
</dbReference>
<dbReference type="Pfam" id="PF12799">
    <property type="entry name" value="LRR_4"/>
    <property type="match status" value="1"/>
</dbReference>
<dbReference type="InterPro" id="IPR032675">
    <property type="entry name" value="LRR_dom_sf"/>
</dbReference>
<evidence type="ECO:0000256" key="6">
    <source>
        <dbReference type="ARBA" id="ARBA00022512"/>
    </source>
</evidence>
<evidence type="ECO:0000256" key="14">
    <source>
        <dbReference type="ARBA" id="ARBA00023136"/>
    </source>
</evidence>
<reference evidence="22 25" key="1">
    <citation type="journal article" date="2011" name="Nature">
        <title>The Medicago genome provides insight into the evolution of rhizobial symbioses.</title>
        <authorList>
            <person name="Young N.D."/>
            <person name="Debelle F."/>
            <person name="Oldroyd G.E."/>
            <person name="Geurts R."/>
            <person name="Cannon S.B."/>
            <person name="Udvardi M.K."/>
            <person name="Benedito V.A."/>
            <person name="Mayer K.F."/>
            <person name="Gouzy J."/>
            <person name="Schoof H."/>
            <person name="Van de Peer Y."/>
            <person name="Proost S."/>
            <person name="Cook D.R."/>
            <person name="Meyers B.C."/>
            <person name="Spannagl M."/>
            <person name="Cheung F."/>
            <person name="De Mita S."/>
            <person name="Krishnakumar V."/>
            <person name="Gundlach H."/>
            <person name="Zhou S."/>
            <person name="Mudge J."/>
            <person name="Bharti A.K."/>
            <person name="Murray J.D."/>
            <person name="Naoumkina M.A."/>
            <person name="Rosen B."/>
            <person name="Silverstein K.A."/>
            <person name="Tang H."/>
            <person name="Rombauts S."/>
            <person name="Zhao P.X."/>
            <person name="Zhou P."/>
            <person name="Barbe V."/>
            <person name="Bardou P."/>
            <person name="Bechner M."/>
            <person name="Bellec A."/>
            <person name="Berger A."/>
            <person name="Berges H."/>
            <person name="Bidwell S."/>
            <person name="Bisseling T."/>
            <person name="Choisne N."/>
            <person name="Couloux A."/>
            <person name="Denny R."/>
            <person name="Deshpande S."/>
            <person name="Dai X."/>
            <person name="Doyle J.J."/>
            <person name="Dudez A.M."/>
            <person name="Farmer A.D."/>
            <person name="Fouteau S."/>
            <person name="Franken C."/>
            <person name="Gibelin C."/>
            <person name="Gish J."/>
            <person name="Goldstein S."/>
            <person name="Gonzalez A.J."/>
            <person name="Green P.J."/>
            <person name="Hallab A."/>
            <person name="Hartog M."/>
            <person name="Hua A."/>
            <person name="Humphray S.J."/>
            <person name="Jeong D.H."/>
            <person name="Jing Y."/>
            <person name="Jocker A."/>
            <person name="Kenton S.M."/>
            <person name="Kim D.J."/>
            <person name="Klee K."/>
            <person name="Lai H."/>
            <person name="Lang C."/>
            <person name="Lin S."/>
            <person name="Macmil S.L."/>
            <person name="Magdelenat G."/>
            <person name="Matthews L."/>
            <person name="McCorrison J."/>
            <person name="Monaghan E.L."/>
            <person name="Mun J.H."/>
            <person name="Najar F.Z."/>
            <person name="Nicholson C."/>
            <person name="Noirot C."/>
            <person name="O'Bleness M."/>
            <person name="Paule C.R."/>
            <person name="Poulain J."/>
            <person name="Prion F."/>
            <person name="Qin B."/>
            <person name="Qu C."/>
            <person name="Retzel E.F."/>
            <person name="Riddle C."/>
            <person name="Sallet E."/>
            <person name="Samain S."/>
            <person name="Samson N."/>
            <person name="Sanders I."/>
            <person name="Saurat O."/>
            <person name="Scarpelli C."/>
            <person name="Schiex T."/>
            <person name="Segurens B."/>
            <person name="Severin A.J."/>
            <person name="Sherrier D.J."/>
            <person name="Shi R."/>
            <person name="Sims S."/>
            <person name="Singer S.R."/>
            <person name="Sinharoy S."/>
            <person name="Sterck L."/>
            <person name="Viollet A."/>
            <person name="Wang B.B."/>
            <person name="Wang K."/>
            <person name="Wang M."/>
            <person name="Wang X."/>
            <person name="Warfsmann J."/>
            <person name="Weissenbach J."/>
            <person name="White D.D."/>
            <person name="White J.D."/>
            <person name="Wiley G.B."/>
            <person name="Wincker P."/>
            <person name="Xing Y."/>
            <person name="Yang L."/>
            <person name="Yao Z."/>
            <person name="Ying F."/>
            <person name="Zhai J."/>
            <person name="Zhou L."/>
            <person name="Zuber A."/>
            <person name="Denarie J."/>
            <person name="Dixon R.A."/>
            <person name="May G.D."/>
            <person name="Schwartz D.C."/>
            <person name="Rogers J."/>
            <person name="Quetier F."/>
            <person name="Town C.D."/>
            <person name="Roe B.A."/>
        </authorList>
    </citation>
    <scope>NUCLEOTIDE SEQUENCE [LARGE SCALE GENOMIC DNA]</scope>
    <source>
        <strain evidence="22">A17</strain>
        <strain evidence="24 25">cv. Jemalong A17</strain>
    </source>
</reference>
<keyword evidence="7" id="KW-0964">Secreted</keyword>
<dbReference type="Proteomes" id="UP000002051">
    <property type="component" value="Chromosome 6"/>
</dbReference>
<evidence type="ECO:0000256" key="12">
    <source>
        <dbReference type="ARBA" id="ARBA00022821"/>
    </source>
</evidence>
<evidence type="ECO:0000256" key="9">
    <source>
        <dbReference type="ARBA" id="ARBA00022692"/>
    </source>
</evidence>
<dbReference type="EnsemblPlants" id="KEH25176">
    <property type="protein sequence ID" value="KEH25176"/>
    <property type="gene ID" value="MTR_6g016130"/>
</dbReference>
<keyword evidence="5" id="KW-1003">Cell membrane</keyword>
<dbReference type="STRING" id="3880.A0A072U723"/>
<keyword evidence="12" id="KW-0611">Plant defense</keyword>
<dbReference type="OrthoDB" id="8731593at2759"/>
<evidence type="ECO:0000256" key="20">
    <source>
        <dbReference type="SAM" id="SignalP"/>
    </source>
</evidence>
<evidence type="ECO:0000256" key="4">
    <source>
        <dbReference type="ARBA" id="ARBA00009592"/>
    </source>
</evidence>
<dbReference type="FunFam" id="3.80.10.10:FF:000111">
    <property type="entry name" value="LRR receptor-like serine/threonine-protein kinase ERECTA"/>
    <property type="match status" value="1"/>
</dbReference>
<dbReference type="InterPro" id="IPR003591">
    <property type="entry name" value="Leu-rich_rpt_typical-subtyp"/>
</dbReference>
<protein>
    <submittedName>
        <fullName evidence="22">LRR receptor-like kinase family protein</fullName>
    </submittedName>
    <submittedName>
        <fullName evidence="23">Putative leucine-rich repeat-containing, plant-type, leucine-rich repeat domain, L</fullName>
    </submittedName>
</protein>
<evidence type="ECO:0000256" key="15">
    <source>
        <dbReference type="ARBA" id="ARBA00023157"/>
    </source>
</evidence>
<keyword evidence="11" id="KW-0677">Repeat</keyword>
<dbReference type="AlphaFoldDB" id="A0A072U723"/>
<dbReference type="GO" id="GO:0006952">
    <property type="term" value="P:defense response"/>
    <property type="evidence" value="ECO:0007669"/>
    <property type="project" value="UniProtKB-KW"/>
</dbReference>
<dbReference type="Pfam" id="PF23598">
    <property type="entry name" value="LRR_14"/>
    <property type="match status" value="1"/>
</dbReference>
<keyword evidence="16 22" id="KW-0675">Receptor</keyword>
<evidence type="ECO:0000256" key="10">
    <source>
        <dbReference type="ARBA" id="ARBA00022729"/>
    </source>
</evidence>
<dbReference type="InterPro" id="IPR025875">
    <property type="entry name" value="Leu-rich_rpt_4"/>
</dbReference>
<evidence type="ECO:0000313" key="25">
    <source>
        <dbReference type="Proteomes" id="UP000002051"/>
    </source>
</evidence>
<feature type="domain" description="Disease resistance R13L4/SHOC-2-like LRR" evidence="21">
    <location>
        <begin position="68"/>
        <end position="286"/>
    </location>
</feature>
<evidence type="ECO:0000256" key="13">
    <source>
        <dbReference type="ARBA" id="ARBA00022989"/>
    </source>
</evidence>
<dbReference type="SMART" id="SM00369">
    <property type="entry name" value="LRR_TYP"/>
    <property type="match status" value="6"/>
</dbReference>
<dbReference type="InterPro" id="IPR046956">
    <property type="entry name" value="RLP23-like"/>
</dbReference>
<dbReference type="Gramene" id="rna34555">
    <property type="protein sequence ID" value="RHN50283.1"/>
    <property type="gene ID" value="gene34555"/>
</dbReference>
<keyword evidence="6" id="KW-0134">Cell wall</keyword>
<dbReference type="Pfam" id="PF00560">
    <property type="entry name" value="LRR_1"/>
    <property type="match status" value="3"/>
</dbReference>
<dbReference type="PROSITE" id="PS51450">
    <property type="entry name" value="LRR"/>
    <property type="match status" value="2"/>
</dbReference>
<comment type="similarity">
    <text evidence="18">Belongs to the polygalacturonase-inhibiting protein family.</text>
</comment>
<dbReference type="EMBL" id="CM001222">
    <property type="protein sequence ID" value="KEH25176.1"/>
    <property type="molecule type" value="Genomic_DNA"/>
</dbReference>
<evidence type="ECO:0000256" key="18">
    <source>
        <dbReference type="ARBA" id="ARBA00038043"/>
    </source>
</evidence>
<reference evidence="23" key="4">
    <citation type="journal article" date="2018" name="Nat. Plants">
        <title>Whole-genome landscape of Medicago truncatula symbiotic genes.</title>
        <authorList>
            <person name="Pecrix Y."/>
            <person name="Gamas P."/>
            <person name="Carrere S."/>
        </authorList>
    </citation>
    <scope>NUCLEOTIDE SEQUENCE</scope>
    <source>
        <tissue evidence="23">Leaves</tissue>
    </source>
</reference>
<proteinExistence type="inferred from homology"/>
<dbReference type="GO" id="GO:0016301">
    <property type="term" value="F:kinase activity"/>
    <property type="evidence" value="ECO:0007669"/>
    <property type="project" value="UniProtKB-KW"/>
</dbReference>
<reference evidence="22 25" key="2">
    <citation type="journal article" date="2014" name="BMC Genomics">
        <title>An improved genome release (version Mt4.0) for the model legume Medicago truncatula.</title>
        <authorList>
            <person name="Tang H."/>
            <person name="Krishnakumar V."/>
            <person name="Bidwell S."/>
            <person name="Rosen B."/>
            <person name="Chan A."/>
            <person name="Zhou S."/>
            <person name="Gentzbittel L."/>
            <person name="Childs K.L."/>
            <person name="Yandell M."/>
            <person name="Gundlach H."/>
            <person name="Mayer K.F."/>
            <person name="Schwartz D.C."/>
            <person name="Town C.D."/>
        </authorList>
    </citation>
    <scope>GENOME REANNOTATION</scope>
    <source>
        <strain evidence="22">A17</strain>
        <strain evidence="24 25">cv. Jemalong A17</strain>
    </source>
</reference>
<dbReference type="PANTHER" id="PTHR48063:SF98">
    <property type="entry name" value="LRR RECEPTOR-LIKE SERINE_THREONINE-PROTEIN KINASE FLS2"/>
    <property type="match status" value="1"/>
</dbReference>
<dbReference type="FunFam" id="3.80.10.10:FF:000041">
    <property type="entry name" value="LRR receptor-like serine/threonine-protein kinase ERECTA"/>
    <property type="match status" value="1"/>
</dbReference>
<evidence type="ECO:0000256" key="1">
    <source>
        <dbReference type="ARBA" id="ARBA00004170"/>
    </source>
</evidence>
<keyword evidence="10 20" id="KW-0732">Signal</keyword>
<dbReference type="PRINTS" id="PR00019">
    <property type="entry name" value="LEURICHRPT"/>
</dbReference>
<comment type="similarity">
    <text evidence="4">Belongs to the RLP family.</text>
</comment>
<keyword evidence="15" id="KW-1015">Disulfide bond</keyword>
<dbReference type="HOGENOM" id="CLU_000288_18_3_1"/>
<evidence type="ECO:0000256" key="16">
    <source>
        <dbReference type="ARBA" id="ARBA00023170"/>
    </source>
</evidence>
<evidence type="ECO:0000256" key="8">
    <source>
        <dbReference type="ARBA" id="ARBA00022614"/>
    </source>
</evidence>
<evidence type="ECO:0000313" key="24">
    <source>
        <dbReference type="EnsemblPlants" id="KEH25176"/>
    </source>
</evidence>
<evidence type="ECO:0000256" key="5">
    <source>
        <dbReference type="ARBA" id="ARBA00022475"/>
    </source>
</evidence>
<reference evidence="24" key="3">
    <citation type="submission" date="2015-04" db="UniProtKB">
        <authorList>
            <consortium name="EnsemblPlants"/>
        </authorList>
    </citation>
    <scope>IDENTIFICATION</scope>
    <source>
        <strain evidence="24">cv. Jemalong A17</strain>
    </source>
</reference>
<dbReference type="Gene3D" id="3.80.10.10">
    <property type="entry name" value="Ribonuclease Inhibitor"/>
    <property type="match status" value="3"/>
</dbReference>
<keyword evidence="25" id="KW-1185">Reference proteome</keyword>
<dbReference type="InterPro" id="IPR001611">
    <property type="entry name" value="Leu-rich_rpt"/>
</dbReference>
<dbReference type="FunFam" id="3.80.10.10:FF:000400">
    <property type="entry name" value="Nuclear pore complex protein NUP107"/>
    <property type="match status" value="1"/>
</dbReference>
<evidence type="ECO:0000256" key="11">
    <source>
        <dbReference type="ARBA" id="ARBA00022737"/>
    </source>
</evidence>
<evidence type="ECO:0000313" key="22">
    <source>
        <dbReference type="EMBL" id="KEH25176.1"/>
    </source>
</evidence>
<evidence type="ECO:0000256" key="17">
    <source>
        <dbReference type="ARBA" id="ARBA00023180"/>
    </source>
</evidence>
<evidence type="ECO:0000256" key="7">
    <source>
        <dbReference type="ARBA" id="ARBA00022525"/>
    </source>
</evidence>